<protein>
    <submittedName>
        <fullName evidence="1">Uncharacterized protein</fullName>
    </submittedName>
</protein>
<organism evidence="1">
    <name type="scientific">uncultured Caudovirales phage</name>
    <dbReference type="NCBI Taxonomy" id="2100421"/>
    <lineage>
        <taxon>Viruses</taxon>
        <taxon>Duplodnaviria</taxon>
        <taxon>Heunggongvirae</taxon>
        <taxon>Uroviricota</taxon>
        <taxon>Caudoviricetes</taxon>
        <taxon>Peduoviridae</taxon>
        <taxon>Maltschvirus</taxon>
        <taxon>Maltschvirus maltsch</taxon>
    </lineage>
</organism>
<evidence type="ECO:0000313" key="1">
    <source>
        <dbReference type="EMBL" id="CAB4131883.1"/>
    </source>
</evidence>
<dbReference type="EMBL" id="LR796255">
    <property type="protein sequence ID" value="CAB4131883.1"/>
    <property type="molecule type" value="Genomic_DNA"/>
</dbReference>
<accession>A0A6J5LF37</accession>
<sequence>MFTLNGTPVSIDNPYTTEEGVTYPHLRDPSVREALGVVEVADPEQYDQRFYWGVDNPKDLDQLKSEWIAQTKAAANSLLAQTDWMVIRKAERDIAIPVDVIAARGAIILDQDSKQQAIEAATTVEELIEALGY</sequence>
<gene>
    <name evidence="1" type="ORF">UFOVP137_14</name>
</gene>
<name>A0A6J5LF37_9CAUD</name>
<reference evidence="1" key="1">
    <citation type="submission" date="2020-04" db="EMBL/GenBank/DDBJ databases">
        <authorList>
            <person name="Chiriac C."/>
            <person name="Salcher M."/>
            <person name="Ghai R."/>
            <person name="Kavagutti S V."/>
        </authorList>
    </citation>
    <scope>NUCLEOTIDE SEQUENCE</scope>
</reference>
<proteinExistence type="predicted"/>